<dbReference type="RefSeq" id="WP_378715499.1">
    <property type="nucleotide sequence ID" value="NZ_JBHLHV010000001.1"/>
</dbReference>
<accession>A0ABV5EN20</accession>
<keyword evidence="2" id="KW-1185">Reference proteome</keyword>
<organism evidence="1 2">
    <name type="scientific">Microbacterium plantarum</name>
    <dbReference type="NCBI Taxonomy" id="1816425"/>
    <lineage>
        <taxon>Bacteria</taxon>
        <taxon>Bacillati</taxon>
        <taxon>Actinomycetota</taxon>
        <taxon>Actinomycetes</taxon>
        <taxon>Micrococcales</taxon>
        <taxon>Microbacteriaceae</taxon>
        <taxon>Microbacterium</taxon>
    </lineage>
</organism>
<dbReference type="Proteomes" id="UP001589643">
    <property type="component" value="Unassembled WGS sequence"/>
</dbReference>
<name>A0ABV5EN20_9MICO</name>
<protein>
    <submittedName>
        <fullName evidence="1">Uncharacterized protein</fullName>
    </submittedName>
</protein>
<gene>
    <name evidence="1" type="ORF">AB7P39_00540</name>
</gene>
<comment type="caution">
    <text evidence="1">The sequence shown here is derived from an EMBL/GenBank/DDBJ whole genome shotgun (WGS) entry which is preliminary data.</text>
</comment>
<dbReference type="EMBL" id="JBHLHV010000001">
    <property type="protein sequence ID" value="MFB8891320.1"/>
    <property type="molecule type" value="Genomic_DNA"/>
</dbReference>
<evidence type="ECO:0000313" key="1">
    <source>
        <dbReference type="EMBL" id="MFB8891320.1"/>
    </source>
</evidence>
<sequence length="99" mass="10362">MTARVIISDPSELIAVLDRLDVAAARRGWRVRRPADAAGIEARARDARTAIRLPAPVVVELEADPDAAAPDDPIDAAALLSRTPVAGAIPDGARRLHGA</sequence>
<proteinExistence type="predicted"/>
<reference evidence="1 2" key="1">
    <citation type="submission" date="2024-08" db="EMBL/GenBank/DDBJ databases">
        <title>Heavy metals resistant antinobacteria isolated from wastewater.</title>
        <authorList>
            <person name="Roman Ponce B."/>
            <person name="Blanco Mercado M.A."/>
            <person name="Avila Aldana I.N."/>
            <person name="Morales Arrieta S."/>
        </authorList>
    </citation>
    <scope>NUCLEOTIDE SEQUENCE [LARGE SCALE GENOMIC DNA]</scope>
    <source>
        <strain evidence="2">sma-1</strain>
    </source>
</reference>
<evidence type="ECO:0000313" key="2">
    <source>
        <dbReference type="Proteomes" id="UP001589643"/>
    </source>
</evidence>